<dbReference type="EMBL" id="BK016098">
    <property type="protein sequence ID" value="DAF94887.1"/>
    <property type="molecule type" value="Genomic_DNA"/>
</dbReference>
<reference evidence="1" key="1">
    <citation type="journal article" date="2021" name="Proc. Natl. Acad. Sci. U.S.A.">
        <title>A Catalog of Tens of Thousands of Viruses from Human Metagenomes Reveals Hidden Associations with Chronic Diseases.</title>
        <authorList>
            <person name="Tisza M.J."/>
            <person name="Buck C.B."/>
        </authorList>
    </citation>
    <scope>NUCLEOTIDE SEQUENCE</scope>
    <source>
        <strain evidence="1">CtkHJ36</strain>
    </source>
</reference>
<protein>
    <submittedName>
        <fullName evidence="1">Uncharacterized protein</fullName>
    </submittedName>
</protein>
<evidence type="ECO:0000313" key="1">
    <source>
        <dbReference type="EMBL" id="DAF94887.1"/>
    </source>
</evidence>
<proteinExistence type="predicted"/>
<accession>A0A8S5UK83</accession>
<organism evidence="1">
    <name type="scientific">Ackermannviridae sp. ctkHJ36</name>
    <dbReference type="NCBI Taxonomy" id="2825754"/>
    <lineage>
        <taxon>Viruses</taxon>
        <taxon>Duplodnaviria</taxon>
        <taxon>Heunggongvirae</taxon>
        <taxon>Uroviricota</taxon>
        <taxon>Caudoviricetes</taxon>
        <taxon>Pantevenvirales</taxon>
        <taxon>Ackermannviridae</taxon>
    </lineage>
</organism>
<sequence>MHREPMQRLGNVSLRGGIEWIYKAQPRNCIDEQWQRKDWIRYGKAVF</sequence>
<name>A0A8S5UK83_9CAUD</name>